<dbReference type="InterPro" id="IPR023809">
    <property type="entry name" value="Thiopep_bacteriocin_synth_dom"/>
</dbReference>
<evidence type="ECO:0000259" key="2">
    <source>
        <dbReference type="Pfam" id="PF14028"/>
    </source>
</evidence>
<comment type="caution">
    <text evidence="3">The sequence shown here is derived from an EMBL/GenBank/DDBJ whole genome shotgun (WGS) entry which is preliminary data.</text>
</comment>
<feature type="domain" description="Lantibiotic dehydratase N-terminal" evidence="1">
    <location>
        <begin position="53"/>
        <end position="712"/>
    </location>
</feature>
<feature type="domain" description="Thiopeptide-type bacteriocin biosynthesis" evidence="2">
    <location>
        <begin position="802"/>
        <end position="1063"/>
    </location>
</feature>
<dbReference type="EMBL" id="VUNQ01000028">
    <property type="protein sequence ID" value="MSU02286.1"/>
    <property type="molecule type" value="Genomic_DNA"/>
</dbReference>
<keyword evidence="4" id="KW-1185">Reference proteome</keyword>
<sequence>MEGLNMFDKIYNCGDFYMLRTPILDSSIYLGLMDILSKEDTLNRISLSNFKNHEVIKESLAIASLDLYHEIKRTYDKNINKLNQNLSNSIMKYLIRMSTRPTPYGTFSGVTCGTFSDNTNIMLASSNEHIKRARADMIWIYGIVKELEKDKTILNNIKVRFNNQCYSHGNRMKNPYRTNYGQTYNQNENDSKFDKSNIRYTQLVKFVQEFCKTLVGYKDLCSSILEKYDDVPIEIVEKFLRGLIDNEFLITELRPPIYCKDPLDYIISLLSMMDSKNNILHNLKIIQYKINKFNQEKIGNDLQIYLEIINLMESMYKSNSYLQIDMSIACINNSISSTVKQELDNLSKVLTMIAEEYNEPSYLKQYREKFMERYGVDTEVSLLELTDNDIGLGFPDDYDFNYSYIRSNRLLSRREERFKKLINDKIIKTIQKQDKQINITDEELKYVNEEFKVDNLNFSKSFELNVIITSESQEEIDKGNFQLNIGPNYGSDKAGNMFSRFSDLLEEKYIQKLNNLYESEKKDCKDDYVIVDIHEMYRNGRINNILNNSSNHDYHIVLSANTSSPDRELDISDIYIGIDENTNRFYVKSKKLNSKLKVISDNMLNTASCSKINRLLREISNAYEVHIVNRLINITNKDYKYIPRIVYGKTILSSARWTIYKDDFREIDNLSRFKIEIQEFINSWEIPRYVYETKSDNRLLLDLKKDVHIEYLYKLLKNSFNPIILTELEGNGFDNLWVKDKKNMKYFSEIVVPFVLSKKSVKGLHPKENRNVLETKSNIGINKNTISIIDDKRLICPGDNNWIYFKLYGTRTRINELIGIYLNEFLEPLLESGSIDKYFFIRYADPEQHIRLRINGSSDISIFQLLPQIIKWIKDMQRDGLVSRFTIDTYERELERYGGVELITYAEEVFFRDSMLVSRILGLKERKNFNIEDDILGIIGIMTLIDKFIDDVEMEENFLSRVIQKNEYRDQFVKERNKYIDTVNSILDWQESNDLIEMNVLRDLLILRNDSILKYRKMINEVDDLGNLTNTKANILLTVIHMFCNRFMGDRNWERKILALTRHSLYAINAKKRNMKKLVGG</sequence>
<dbReference type="Proteomes" id="UP000469523">
    <property type="component" value="Unassembled WGS sequence"/>
</dbReference>
<dbReference type="AlphaFoldDB" id="A0A6N7XL38"/>
<proteinExistence type="predicted"/>
<evidence type="ECO:0000313" key="3">
    <source>
        <dbReference type="EMBL" id="MSU02286.1"/>
    </source>
</evidence>
<accession>A0A6N7XL38</accession>
<protein>
    <recommendedName>
        <fullName evidence="5">Lantibiotic dehydratase</fullName>
    </recommendedName>
</protein>
<dbReference type="Pfam" id="PF14028">
    <property type="entry name" value="Lant_dehydr_C"/>
    <property type="match status" value="1"/>
</dbReference>
<gene>
    <name evidence="3" type="ORF">FYJ83_12465</name>
</gene>
<reference evidence="3 4" key="1">
    <citation type="submission" date="2019-09" db="EMBL/GenBank/DDBJ databases">
        <title>In-depth cultivation of the pig gut microbiome towards novel bacterial diversity and tailored functional studies.</title>
        <authorList>
            <person name="Wylensek D."/>
            <person name="Hitch T.C.A."/>
            <person name="Clavel T."/>
        </authorList>
    </citation>
    <scope>NUCLEOTIDE SEQUENCE [LARGE SCALE GENOMIC DNA]</scope>
    <source>
        <strain evidence="3 4">WCA3-693-APC-4?</strain>
    </source>
</reference>
<dbReference type="NCBIfam" id="TIGR03891">
    <property type="entry name" value="thiopep_ocin"/>
    <property type="match status" value="1"/>
</dbReference>
<name>A0A6N7XL38_9FIRM</name>
<evidence type="ECO:0008006" key="5">
    <source>
        <dbReference type="Google" id="ProtNLM"/>
    </source>
</evidence>
<dbReference type="Pfam" id="PF04738">
    <property type="entry name" value="Lant_dehydr_N"/>
    <property type="match status" value="1"/>
</dbReference>
<evidence type="ECO:0000259" key="1">
    <source>
        <dbReference type="Pfam" id="PF04738"/>
    </source>
</evidence>
<evidence type="ECO:0000313" key="4">
    <source>
        <dbReference type="Proteomes" id="UP000469523"/>
    </source>
</evidence>
<organism evidence="3 4">
    <name type="scientific">Tissierella pigra</name>
    <dbReference type="NCBI Taxonomy" id="2607614"/>
    <lineage>
        <taxon>Bacteria</taxon>
        <taxon>Bacillati</taxon>
        <taxon>Bacillota</taxon>
        <taxon>Tissierellia</taxon>
        <taxon>Tissierellales</taxon>
        <taxon>Tissierellaceae</taxon>
        <taxon>Tissierella</taxon>
    </lineage>
</organism>
<dbReference type="InterPro" id="IPR006827">
    <property type="entry name" value="Lant_deHydtase_N"/>
</dbReference>